<evidence type="ECO:0000256" key="2">
    <source>
        <dbReference type="ARBA" id="ARBA00004298"/>
    </source>
</evidence>
<organism evidence="15 17">
    <name type="scientific">Nesidiocoris tenuis</name>
    <dbReference type="NCBI Taxonomy" id="355587"/>
    <lineage>
        <taxon>Eukaryota</taxon>
        <taxon>Metazoa</taxon>
        <taxon>Ecdysozoa</taxon>
        <taxon>Arthropoda</taxon>
        <taxon>Hexapoda</taxon>
        <taxon>Insecta</taxon>
        <taxon>Pterygota</taxon>
        <taxon>Neoptera</taxon>
        <taxon>Paraneoptera</taxon>
        <taxon>Hemiptera</taxon>
        <taxon>Heteroptera</taxon>
        <taxon>Panheteroptera</taxon>
        <taxon>Cimicomorpha</taxon>
        <taxon>Miridae</taxon>
        <taxon>Dicyphina</taxon>
        <taxon>Nesidiocoris</taxon>
    </lineage>
</organism>
<evidence type="ECO:0000313" key="17">
    <source>
        <dbReference type="Proteomes" id="UP001307889"/>
    </source>
</evidence>
<reference evidence="15" key="2">
    <citation type="submission" date="2023-09" db="EMBL/GenBank/DDBJ databases">
        <authorList>
            <consortium name="Insect Design Technology Group"/>
            <person name="Shibata T."/>
            <person name="Kobayashi T."/>
            <person name="Uehara T."/>
        </authorList>
    </citation>
    <scope>NUCLEOTIDE SEQUENCE</scope>
    <source>
        <strain evidence="15">Japan</strain>
    </source>
</reference>
<evidence type="ECO:0000256" key="9">
    <source>
        <dbReference type="ARBA" id="ARBA00022982"/>
    </source>
</evidence>
<evidence type="ECO:0000256" key="8">
    <source>
        <dbReference type="ARBA" id="ARBA00022792"/>
    </source>
</evidence>
<keyword evidence="7" id="KW-0812">Transmembrane</keyword>
<dbReference type="Pfam" id="PF08122">
    <property type="entry name" value="NDUF_B12"/>
    <property type="match status" value="1"/>
</dbReference>
<evidence type="ECO:0000256" key="1">
    <source>
        <dbReference type="ARBA" id="ARBA00003195"/>
    </source>
</evidence>
<keyword evidence="9" id="KW-0249">Electron transport</keyword>
<name>A0ABN7B1U8_9HEMI</name>
<keyword evidence="11" id="KW-0496">Mitochondrion</keyword>
<evidence type="ECO:0000256" key="14">
    <source>
        <dbReference type="ARBA" id="ARBA00032688"/>
    </source>
</evidence>
<evidence type="ECO:0000256" key="12">
    <source>
        <dbReference type="ARBA" id="ARBA00023136"/>
    </source>
</evidence>
<comment type="subcellular location">
    <subcellularLocation>
        <location evidence="2">Mitochondrion inner membrane</location>
        <topology evidence="2">Single-pass membrane protein</topology>
        <orientation evidence="2">Matrix side</orientation>
    </subcellularLocation>
</comment>
<dbReference type="EMBL" id="AP028917">
    <property type="protein sequence ID" value="BES98397.1"/>
    <property type="molecule type" value="Genomic_DNA"/>
</dbReference>
<dbReference type="EMBL" id="AP028917">
    <property type="protein sequence ID" value="BES98408.1"/>
    <property type="molecule type" value="Genomic_DNA"/>
</dbReference>
<dbReference type="Proteomes" id="UP001307889">
    <property type="component" value="Chromosome 9"/>
</dbReference>
<evidence type="ECO:0000256" key="5">
    <source>
        <dbReference type="ARBA" id="ARBA00022448"/>
    </source>
</evidence>
<evidence type="ECO:0000256" key="7">
    <source>
        <dbReference type="ARBA" id="ARBA00022692"/>
    </source>
</evidence>
<comment type="similarity">
    <text evidence="3">Belongs to the complex I NDUFB3 subunit family.</text>
</comment>
<comment type="function">
    <text evidence="1">Accessory subunit of the mitochondrial membrane respiratory chain NADH dehydrogenase (Complex I), that is believed not to be involved in catalysis. Complex I functions in the transfer of electrons from NADH to the respiratory chain. The immediate electron acceptor for the enzyme is believed to be ubiquinone.</text>
</comment>
<evidence type="ECO:0000256" key="4">
    <source>
        <dbReference type="ARBA" id="ARBA00018680"/>
    </source>
</evidence>
<keyword evidence="17" id="KW-1185">Reference proteome</keyword>
<reference evidence="15 17" key="1">
    <citation type="submission" date="2023-09" db="EMBL/GenBank/DDBJ databases">
        <title>Nesidiocoris tenuis whole genome shotgun sequence.</title>
        <authorList>
            <person name="Shibata T."/>
            <person name="Shimoda M."/>
            <person name="Kobayashi T."/>
            <person name="Uehara T."/>
        </authorList>
    </citation>
    <scope>NUCLEOTIDE SEQUENCE [LARGE SCALE GENOMIC DNA]</scope>
    <source>
        <strain evidence="15 17">Japan</strain>
    </source>
</reference>
<keyword evidence="10" id="KW-1133">Transmembrane helix</keyword>
<dbReference type="InterPro" id="IPR012576">
    <property type="entry name" value="NDUFB3"/>
</dbReference>
<keyword evidence="6" id="KW-0679">Respiratory chain</keyword>
<evidence type="ECO:0000313" key="16">
    <source>
        <dbReference type="EMBL" id="BES98408.1"/>
    </source>
</evidence>
<accession>A0ABN7B1U8</accession>
<dbReference type="PANTHER" id="PTHR15082">
    <property type="entry name" value="NADH-UBIQUINONE OXIDOREDUCTASE B12 SUBUNIT"/>
    <property type="match status" value="1"/>
</dbReference>
<evidence type="ECO:0000256" key="3">
    <source>
        <dbReference type="ARBA" id="ARBA00005667"/>
    </source>
</evidence>
<evidence type="ECO:0000256" key="10">
    <source>
        <dbReference type="ARBA" id="ARBA00022989"/>
    </source>
</evidence>
<evidence type="ECO:0000256" key="11">
    <source>
        <dbReference type="ARBA" id="ARBA00023128"/>
    </source>
</evidence>
<evidence type="ECO:0000256" key="13">
    <source>
        <dbReference type="ARBA" id="ARBA00030217"/>
    </source>
</evidence>
<keyword evidence="5" id="KW-0813">Transport</keyword>
<evidence type="ECO:0000256" key="6">
    <source>
        <dbReference type="ARBA" id="ARBA00022660"/>
    </source>
</evidence>
<proteinExistence type="inferred from homology"/>
<sequence>MGGDHGHGHGLGERAKIPDYTKWKVEDYPELVAHRERLALEGLKDPWIRNEAWRFDRKEWGTVRERVFLSFRGFKWGLLGAVLLLGGEKLLGGSDSQHGHH</sequence>
<keyword evidence="8" id="KW-0999">Mitochondrion inner membrane</keyword>
<protein>
    <recommendedName>
        <fullName evidence="4">NADH dehydrogenase [ubiquinone] 1 beta subcomplex subunit 3</fullName>
    </recommendedName>
    <alternativeName>
        <fullName evidence="13">Complex I-B12</fullName>
    </alternativeName>
    <alternativeName>
        <fullName evidence="14">NADH-ubiquinone oxidoreductase B12 subunit</fullName>
    </alternativeName>
</protein>
<evidence type="ECO:0000313" key="15">
    <source>
        <dbReference type="EMBL" id="BES98397.1"/>
    </source>
</evidence>
<gene>
    <name evidence="15" type="ORF">NTJ_11212</name>
    <name evidence="16" type="ORF">NTJ_11226</name>
</gene>
<dbReference type="PANTHER" id="PTHR15082:SF2">
    <property type="entry name" value="NADH DEHYDROGENASE [UBIQUINONE] 1 BETA SUBCOMPLEX SUBUNIT 3"/>
    <property type="match status" value="1"/>
</dbReference>
<keyword evidence="12" id="KW-0472">Membrane</keyword>